<evidence type="ECO:0000256" key="2">
    <source>
        <dbReference type="ARBA" id="ARBA00023056"/>
    </source>
</evidence>
<dbReference type="RefSeq" id="WP_090715144.1">
    <property type="nucleotide sequence ID" value="NZ_CBCSKY010000017.1"/>
</dbReference>
<evidence type="ECO:0000313" key="5">
    <source>
        <dbReference type="EMBL" id="SDJ32121.1"/>
    </source>
</evidence>
<dbReference type="OrthoDB" id="9801810at2"/>
<evidence type="ECO:0000259" key="4">
    <source>
        <dbReference type="Pfam" id="PF24894"/>
    </source>
</evidence>
<feature type="domain" description="Glucose-1-phosphate adenylyltransferase/Bifunctional protein GlmU-like C-terminal hexapeptide" evidence="4">
    <location>
        <begin position="283"/>
        <end position="349"/>
    </location>
</feature>
<dbReference type="InterPro" id="IPR029044">
    <property type="entry name" value="Nucleotide-diphossugar_trans"/>
</dbReference>
<keyword evidence="6" id="KW-1185">Reference proteome</keyword>
<dbReference type="InterPro" id="IPR005835">
    <property type="entry name" value="NTP_transferase_dom"/>
</dbReference>
<dbReference type="PANTHER" id="PTHR43523">
    <property type="entry name" value="GLUCOSE-1-PHOSPHATE ADENYLYLTRANSFERASE-RELATED"/>
    <property type="match status" value="1"/>
</dbReference>
<name>A0A1G8SSF6_9BACL</name>
<comment type="similarity">
    <text evidence="1">Belongs to the bacterial/plant glucose-1-phosphate adenylyltransferase family.</text>
</comment>
<evidence type="ECO:0000256" key="1">
    <source>
        <dbReference type="ARBA" id="ARBA00010443"/>
    </source>
</evidence>
<dbReference type="Gene3D" id="3.90.550.10">
    <property type="entry name" value="Spore Coat Polysaccharide Biosynthesis Protein SpsA, Chain A"/>
    <property type="match status" value="1"/>
</dbReference>
<dbReference type="GO" id="GO:0005978">
    <property type="term" value="P:glycogen biosynthetic process"/>
    <property type="evidence" value="ECO:0007669"/>
    <property type="project" value="UniProtKB-KW"/>
</dbReference>
<sequence>MKELMGVINLDHELDKLNELTYFRCGAAVPFASRYRLIDFVLSNMMRAELESVGLFVRRKYRSLMDHLGDGKSWDMNRKHGGLFILPPDWNDPTDTSIGDLQHYHNNLDFFKRASAKYIVFSGSQHINTVDLQDVFQYHLEKGADVTLVYKAIDQLQPEHDPCLRLELNEDNLVTEIHQEKHHPNVYLDIFIMEKKLFLEQVEYCIAHGESFFFRDVIQKNRANFKIAGYEYKGYHAVINSLESYYKNSLELLKQENYLGLFKENPVQTKIKYEAPTRYLDSASVTNSLVANGCVIGGTVENSVIFRGVQIREGAKIINSVIMQKCVIEENAVIENVIMDKDVHLSKERILVGDSKRPFVIAKSSKI</sequence>
<protein>
    <submittedName>
        <fullName evidence="5">Glucose-1-phosphate adenylyltransferase</fullName>
    </submittedName>
</protein>
<keyword evidence="2" id="KW-0320">Glycogen biosynthesis</keyword>
<dbReference type="EMBL" id="FNDX01000015">
    <property type="protein sequence ID" value="SDJ32121.1"/>
    <property type="molecule type" value="Genomic_DNA"/>
</dbReference>
<dbReference type="Proteomes" id="UP000199050">
    <property type="component" value="Unassembled WGS sequence"/>
</dbReference>
<reference evidence="6" key="1">
    <citation type="submission" date="2016-10" db="EMBL/GenBank/DDBJ databases">
        <authorList>
            <person name="Varghese N."/>
            <person name="Submissions S."/>
        </authorList>
    </citation>
    <scope>NUCLEOTIDE SEQUENCE [LARGE SCALE GENOMIC DNA]</scope>
    <source>
        <strain evidence="6">CGMCC 1.11012</strain>
    </source>
</reference>
<dbReference type="GO" id="GO:0008878">
    <property type="term" value="F:glucose-1-phosphate adenylyltransferase activity"/>
    <property type="evidence" value="ECO:0007669"/>
    <property type="project" value="InterPro"/>
</dbReference>
<keyword evidence="5" id="KW-0808">Transferase</keyword>
<dbReference type="InterPro" id="IPR056818">
    <property type="entry name" value="GlmU/GlgC-like_hexapep"/>
</dbReference>
<keyword evidence="5" id="KW-0548">Nucleotidyltransferase</keyword>
<dbReference type="AlphaFoldDB" id="A0A1G8SSF6"/>
<evidence type="ECO:0000313" key="6">
    <source>
        <dbReference type="Proteomes" id="UP000199050"/>
    </source>
</evidence>
<accession>A0A1G8SSF6</accession>
<dbReference type="InterPro" id="IPR011004">
    <property type="entry name" value="Trimer_LpxA-like_sf"/>
</dbReference>
<organism evidence="5 6">
    <name type="scientific">Paenibacillus typhae</name>
    <dbReference type="NCBI Taxonomy" id="1174501"/>
    <lineage>
        <taxon>Bacteria</taxon>
        <taxon>Bacillati</taxon>
        <taxon>Bacillota</taxon>
        <taxon>Bacilli</taxon>
        <taxon>Bacillales</taxon>
        <taxon>Paenibacillaceae</taxon>
        <taxon>Paenibacillus</taxon>
    </lineage>
</organism>
<dbReference type="Pfam" id="PF00483">
    <property type="entry name" value="NTP_transferase"/>
    <property type="match status" value="1"/>
</dbReference>
<dbReference type="SUPFAM" id="SSF53448">
    <property type="entry name" value="Nucleotide-diphospho-sugar transferases"/>
    <property type="match status" value="1"/>
</dbReference>
<proteinExistence type="inferred from homology"/>
<dbReference type="InterPro" id="IPR011832">
    <property type="entry name" value="GlgDAde_trans"/>
</dbReference>
<dbReference type="Gene3D" id="2.160.10.10">
    <property type="entry name" value="Hexapeptide repeat proteins"/>
    <property type="match status" value="1"/>
</dbReference>
<dbReference type="NCBIfam" id="TIGR02092">
    <property type="entry name" value="glgD"/>
    <property type="match status" value="1"/>
</dbReference>
<gene>
    <name evidence="5" type="ORF">SAMN05216192_11543</name>
</gene>
<dbReference type="CDD" id="cd02508">
    <property type="entry name" value="ADP_Glucose_PP"/>
    <property type="match status" value="1"/>
</dbReference>
<dbReference type="CDD" id="cd04651">
    <property type="entry name" value="LbH_G1P_AT_C"/>
    <property type="match status" value="1"/>
</dbReference>
<dbReference type="STRING" id="1174501.SAMN05216192_11543"/>
<dbReference type="SUPFAM" id="SSF51161">
    <property type="entry name" value="Trimeric LpxA-like enzymes"/>
    <property type="match status" value="1"/>
</dbReference>
<dbReference type="InterPro" id="IPR011831">
    <property type="entry name" value="ADP-Glc_PPase"/>
</dbReference>
<dbReference type="Pfam" id="PF24894">
    <property type="entry name" value="Hexapep_GlmU"/>
    <property type="match status" value="1"/>
</dbReference>
<evidence type="ECO:0000259" key="3">
    <source>
        <dbReference type="Pfam" id="PF00483"/>
    </source>
</evidence>
<feature type="domain" description="Nucleotidyl transferase" evidence="3">
    <location>
        <begin position="16"/>
        <end position="156"/>
    </location>
</feature>
<dbReference type="PANTHER" id="PTHR43523:SF6">
    <property type="entry name" value="GLYCOGEN BIOSYNTHESIS PROTEIN GLGD"/>
    <property type="match status" value="1"/>
</dbReference>